<evidence type="ECO:0000313" key="2">
    <source>
        <dbReference type="Proteomes" id="UP000283530"/>
    </source>
</evidence>
<dbReference type="Proteomes" id="UP000283530">
    <property type="component" value="Unassembled WGS sequence"/>
</dbReference>
<comment type="caution">
    <text evidence="1">The sequence shown here is derived from an EMBL/GenBank/DDBJ whole genome shotgun (WGS) entry which is preliminary data.</text>
</comment>
<evidence type="ECO:0000313" key="1">
    <source>
        <dbReference type="EMBL" id="RWR97587.1"/>
    </source>
</evidence>
<dbReference type="EMBL" id="QPKB01000014">
    <property type="protein sequence ID" value="RWR97587.1"/>
    <property type="molecule type" value="Genomic_DNA"/>
</dbReference>
<name>A0A3S3RBZ5_9MAGN</name>
<sequence>MRAISAFHVPLLLRWKVAVVPSHLYRFLLYLLTPPFLLL</sequence>
<proteinExistence type="predicted"/>
<protein>
    <submittedName>
        <fullName evidence="1">Uncharacterized protein</fullName>
    </submittedName>
</protein>
<keyword evidence="2" id="KW-1185">Reference proteome</keyword>
<gene>
    <name evidence="1" type="ORF">CKAN_02703000</name>
</gene>
<dbReference type="AlphaFoldDB" id="A0A3S3RBZ5"/>
<reference evidence="1 2" key="1">
    <citation type="journal article" date="2019" name="Nat. Plants">
        <title>Stout camphor tree genome fills gaps in understanding of flowering plant genome evolution.</title>
        <authorList>
            <person name="Chaw S.M."/>
            <person name="Liu Y.C."/>
            <person name="Wu Y.W."/>
            <person name="Wang H.Y."/>
            <person name="Lin C.I."/>
            <person name="Wu C.S."/>
            <person name="Ke H.M."/>
            <person name="Chang L.Y."/>
            <person name="Hsu C.Y."/>
            <person name="Yang H.T."/>
            <person name="Sudianto E."/>
            <person name="Hsu M.H."/>
            <person name="Wu K.P."/>
            <person name="Wang L.N."/>
            <person name="Leebens-Mack J.H."/>
            <person name="Tsai I.J."/>
        </authorList>
    </citation>
    <scope>NUCLEOTIDE SEQUENCE [LARGE SCALE GENOMIC DNA]</scope>
    <source>
        <strain evidence="2">cv. Chaw 1501</strain>
        <tissue evidence="1">Young leaves</tissue>
    </source>
</reference>
<organism evidence="1 2">
    <name type="scientific">Cinnamomum micranthum f. kanehirae</name>
    <dbReference type="NCBI Taxonomy" id="337451"/>
    <lineage>
        <taxon>Eukaryota</taxon>
        <taxon>Viridiplantae</taxon>
        <taxon>Streptophyta</taxon>
        <taxon>Embryophyta</taxon>
        <taxon>Tracheophyta</taxon>
        <taxon>Spermatophyta</taxon>
        <taxon>Magnoliopsida</taxon>
        <taxon>Magnoliidae</taxon>
        <taxon>Laurales</taxon>
        <taxon>Lauraceae</taxon>
        <taxon>Cinnamomum</taxon>
    </lineage>
</organism>
<accession>A0A3S3RBZ5</accession>